<accession>A0A3B0SF84</accession>
<dbReference type="EMBL" id="UOEK01000205">
    <property type="protein sequence ID" value="VAW01202.1"/>
    <property type="molecule type" value="Genomic_DNA"/>
</dbReference>
<name>A0A3B0SF84_9ZZZZ</name>
<organism evidence="1">
    <name type="scientific">hydrothermal vent metagenome</name>
    <dbReference type="NCBI Taxonomy" id="652676"/>
    <lineage>
        <taxon>unclassified sequences</taxon>
        <taxon>metagenomes</taxon>
        <taxon>ecological metagenomes</taxon>
    </lineage>
</organism>
<gene>
    <name evidence="1" type="ORF">MNBD_ACTINO02-77</name>
</gene>
<reference evidence="1" key="1">
    <citation type="submission" date="2018-06" db="EMBL/GenBank/DDBJ databases">
        <authorList>
            <person name="Zhirakovskaya E."/>
        </authorList>
    </citation>
    <scope>NUCLEOTIDE SEQUENCE</scope>
</reference>
<dbReference type="InterPro" id="IPR013403">
    <property type="entry name" value="CRISPR-assoc_prot_Csb1/Cas7u"/>
</dbReference>
<proteinExistence type="predicted"/>
<protein>
    <submittedName>
        <fullName evidence="1">Uncharacterized protein</fullName>
    </submittedName>
</protein>
<evidence type="ECO:0000313" key="1">
    <source>
        <dbReference type="EMBL" id="VAW01202.1"/>
    </source>
</evidence>
<dbReference type="Pfam" id="PF09617">
    <property type="entry name" value="Cas_GSU0053"/>
    <property type="match status" value="1"/>
</dbReference>
<feature type="non-terminal residue" evidence="1">
    <location>
        <position position="142"/>
    </location>
</feature>
<dbReference type="AlphaFoldDB" id="A0A3B0SF84"/>
<sequence>MKLTAANLSEACADDAFASGIAIHAVLEPMGGPGAPVKPAVYAGGLYQVDTRWYGEGDDREPVQALVIDNVPSQANRAEAALEKMAAKLGLPQLQLDLSEHPHLPAHIPPMLSSFRFPHRNADAYIRDASFDGVDFPKTEIG</sequence>